<dbReference type="InterPro" id="IPR007233">
    <property type="entry name" value="TRAPPC"/>
</dbReference>
<dbReference type="Proteomes" id="UP000536275">
    <property type="component" value="Unassembled WGS sequence"/>
</dbReference>
<evidence type="ECO:0000256" key="5">
    <source>
        <dbReference type="ARBA" id="ARBA00038167"/>
    </source>
</evidence>
<sequence length="160" mass="18529">MTIYSFFIFDRHCNCIYNREYTHTASSNDTLSGQINKSNDSNSSKLLFGILYSLKTISNKLANDEETEMNELKSFTIGSFKVHFWESLSRFKFVIVTNGEVSQLSDVLFELYSNYFIKYVVKNGLMPVEFTAEGEYSKINNGKFIEETDNYLQSLSIFRS</sequence>
<dbReference type="Gene3D" id="3.30.450.70">
    <property type="match status" value="1"/>
</dbReference>
<evidence type="ECO:0000256" key="3">
    <source>
        <dbReference type="ARBA" id="ARBA00022892"/>
    </source>
</evidence>
<dbReference type="GO" id="GO:0005085">
    <property type="term" value="F:guanyl-nucleotide exchange factor activity"/>
    <property type="evidence" value="ECO:0007669"/>
    <property type="project" value="EnsemblFungi"/>
</dbReference>
<reference evidence="7 8" key="1">
    <citation type="submission" date="2020-03" db="EMBL/GenBank/DDBJ databases">
        <title>FDA dAtabase for Regulatory Grade micrObial Sequences (FDA-ARGOS): Supporting development and validation of Infectious Disease Dx tests.</title>
        <authorList>
            <person name="Campos J."/>
            <person name="Goldberg B."/>
            <person name="Tallon L."/>
            <person name="Sadzewicz L."/>
            <person name="Vavikolanu K."/>
            <person name="Mehta A."/>
            <person name="Aluvathingal J."/>
            <person name="Nadendla S."/>
            <person name="Nandy P."/>
            <person name="Geyer C."/>
            <person name="Yan Y."/>
            <person name="Sichtig H."/>
        </authorList>
    </citation>
    <scope>NUCLEOTIDE SEQUENCE [LARGE SCALE GENOMIC DNA]</scope>
    <source>
        <strain evidence="7 8">FDAARGOS_656</strain>
    </source>
</reference>
<proteinExistence type="inferred from homology"/>
<dbReference type="GO" id="GO:1990070">
    <property type="term" value="C:TRAPPI protein complex"/>
    <property type="evidence" value="ECO:0007669"/>
    <property type="project" value="EnsemblFungi"/>
</dbReference>
<comment type="subcellular location">
    <subcellularLocation>
        <location evidence="6">Endoplasmic reticulum</location>
    </subcellularLocation>
    <subcellularLocation>
        <location evidence="6">Golgi apparatus</location>
        <location evidence="6">cis-Golgi network</location>
    </subcellularLocation>
</comment>
<protein>
    <recommendedName>
        <fullName evidence="6">Trafficking protein particle complex subunit</fullName>
    </recommendedName>
</protein>
<keyword evidence="3 6" id="KW-0931">ER-Golgi transport</keyword>
<dbReference type="GO" id="GO:1990072">
    <property type="term" value="C:TRAPPIII protein complex"/>
    <property type="evidence" value="ECO:0007669"/>
    <property type="project" value="EnsemblFungi"/>
</dbReference>
<evidence type="ECO:0000313" key="7">
    <source>
        <dbReference type="EMBL" id="KAF6072416.1"/>
    </source>
</evidence>
<evidence type="ECO:0000256" key="4">
    <source>
        <dbReference type="ARBA" id="ARBA00023034"/>
    </source>
</evidence>
<comment type="subunit">
    <text evidence="6">Part of the multisubunit transport protein particle (TRAPP) complex.</text>
</comment>
<dbReference type="SMART" id="SM01399">
    <property type="entry name" value="Sybindin"/>
    <property type="match status" value="1"/>
</dbReference>
<dbReference type="SUPFAM" id="SSF64356">
    <property type="entry name" value="SNARE-like"/>
    <property type="match status" value="1"/>
</dbReference>
<evidence type="ECO:0000256" key="1">
    <source>
        <dbReference type="ARBA" id="ARBA00022448"/>
    </source>
</evidence>
<keyword evidence="1 6" id="KW-0813">Transport</keyword>
<evidence type="ECO:0000256" key="6">
    <source>
        <dbReference type="RuleBase" id="RU366065"/>
    </source>
</evidence>
<accession>A0A8H6F711</accession>
<dbReference type="EMBL" id="JABWAD010000007">
    <property type="protein sequence ID" value="KAF6072416.1"/>
    <property type="molecule type" value="Genomic_DNA"/>
</dbReference>
<comment type="caution">
    <text evidence="7">The sequence shown here is derived from an EMBL/GenBank/DDBJ whole genome shotgun (WGS) entry which is preliminary data.</text>
</comment>
<evidence type="ECO:0000313" key="8">
    <source>
        <dbReference type="Proteomes" id="UP000536275"/>
    </source>
</evidence>
<dbReference type="Pfam" id="PF04099">
    <property type="entry name" value="Sybindin"/>
    <property type="match status" value="1"/>
</dbReference>
<name>A0A8H6F711_CANAX</name>
<comment type="similarity">
    <text evidence="5">Belongs to the TRAPP small subunits family. BET5 subfamily.</text>
</comment>
<dbReference type="SMR" id="A0A8H6F711"/>
<dbReference type="FunFam" id="3.30.450.70:FF:000028">
    <property type="match status" value="1"/>
</dbReference>
<dbReference type="InterPro" id="IPR011012">
    <property type="entry name" value="Longin-like_dom_sf"/>
</dbReference>
<dbReference type="AlphaFoldDB" id="A0A8H6F711"/>
<dbReference type="PANTHER" id="PTHR23249">
    <property type="entry name" value="TRAFFICKING PROTEIN PARTICLE COMPLEX SUBUNIT"/>
    <property type="match status" value="1"/>
</dbReference>
<keyword evidence="2 6" id="KW-0256">Endoplasmic reticulum</keyword>
<keyword evidence="4 6" id="KW-0333">Golgi apparatus</keyword>
<dbReference type="GO" id="GO:1990071">
    <property type="term" value="C:TRAPPII protein complex"/>
    <property type="evidence" value="ECO:0007669"/>
    <property type="project" value="EnsemblFungi"/>
</dbReference>
<dbReference type="PANTHER" id="PTHR23249:SF16">
    <property type="entry name" value="TRAFFICKING PROTEIN PARTICLE COMPLEX SUBUNIT 1"/>
    <property type="match status" value="1"/>
</dbReference>
<dbReference type="GO" id="GO:0006888">
    <property type="term" value="P:endoplasmic reticulum to Golgi vesicle-mediated transport"/>
    <property type="evidence" value="ECO:0007669"/>
    <property type="project" value="UniProtKB-UniRule"/>
</dbReference>
<gene>
    <name evidence="7" type="ORF">FOB64_000459</name>
</gene>
<dbReference type="GO" id="GO:0005783">
    <property type="term" value="C:endoplasmic reticulum"/>
    <property type="evidence" value="ECO:0007669"/>
    <property type="project" value="UniProtKB-SubCell"/>
</dbReference>
<organism evidence="7 8">
    <name type="scientific">Candida albicans</name>
    <name type="common">Yeast</name>
    <dbReference type="NCBI Taxonomy" id="5476"/>
    <lineage>
        <taxon>Eukaryota</taxon>
        <taxon>Fungi</taxon>
        <taxon>Dikarya</taxon>
        <taxon>Ascomycota</taxon>
        <taxon>Saccharomycotina</taxon>
        <taxon>Pichiomycetes</taxon>
        <taxon>Debaryomycetaceae</taxon>
        <taxon>Candida/Lodderomyces clade</taxon>
        <taxon>Candida</taxon>
    </lineage>
</organism>
<evidence type="ECO:0000256" key="2">
    <source>
        <dbReference type="ARBA" id="ARBA00022824"/>
    </source>
</evidence>